<keyword evidence="1" id="KW-0812">Transmembrane</keyword>
<dbReference type="AlphaFoldDB" id="I2NSX1"/>
<comment type="caution">
    <text evidence="2">The sequence shown here is derived from an EMBL/GenBank/DDBJ whole genome shotgun (WGS) entry which is preliminary data.</text>
</comment>
<dbReference type="RefSeq" id="WP_003765621.1">
    <property type="nucleotide sequence ID" value="NZ_AJMT01000092.1"/>
</dbReference>
<proteinExistence type="predicted"/>
<dbReference type="PATRIC" id="fig|1095748.3.peg.1262"/>
<name>I2NSX1_NEISI</name>
<sequence length="246" mass="28715">MEKSENVNIRQPSRPSLFWICFVLFVIPISCRFKSIYCSNISALIAIFIPSIFCILLPKFKTWLLKTIPKTETAKQLQEKAKKQEAKRIHNAEFNDALKNWSEYNLQVIFFSVVIFIAQNISIQKGNLDINDTNLFWLFVQICLYSTIFSRIKIKQIEEARLNDNQKDHIKKVNNYNYFLLFFSLLLTILGLSLPLLPSQICICYLNCLSYAMLLMTYCNQFKIELFHSALPVLNRKTHPCPNVPT</sequence>
<feature type="transmembrane region" description="Helical" evidence="1">
    <location>
        <begin position="104"/>
        <end position="123"/>
    </location>
</feature>
<feature type="transmembrane region" description="Helical" evidence="1">
    <location>
        <begin position="175"/>
        <end position="192"/>
    </location>
</feature>
<feature type="transmembrane region" description="Helical" evidence="1">
    <location>
        <begin position="41"/>
        <end position="60"/>
    </location>
</feature>
<feature type="transmembrane region" description="Helical" evidence="1">
    <location>
        <begin position="198"/>
        <end position="219"/>
    </location>
</feature>
<dbReference type="EMBL" id="AJMT01000092">
    <property type="protein sequence ID" value="EIG28932.1"/>
    <property type="molecule type" value="Genomic_DNA"/>
</dbReference>
<dbReference type="Proteomes" id="UP000004473">
    <property type="component" value="Unassembled WGS sequence"/>
</dbReference>
<feature type="transmembrane region" description="Helical" evidence="1">
    <location>
        <begin position="135"/>
        <end position="154"/>
    </location>
</feature>
<keyword evidence="1" id="KW-1133">Transmembrane helix</keyword>
<evidence type="ECO:0000256" key="1">
    <source>
        <dbReference type="SAM" id="Phobius"/>
    </source>
</evidence>
<keyword evidence="1" id="KW-0472">Membrane</keyword>
<reference evidence="2 3" key="1">
    <citation type="submission" date="2012-04" db="EMBL/GenBank/DDBJ databases">
        <authorList>
            <person name="Harkins D.M."/>
            <person name="Madupu R."/>
            <person name="Durkin A.S."/>
            <person name="Torralba M."/>
            <person name="Methe B."/>
            <person name="Sutton G.G."/>
            <person name="Nelson K.E."/>
        </authorList>
    </citation>
    <scope>NUCLEOTIDE SEQUENCE [LARGE SCALE GENOMIC DNA]</scope>
    <source>
        <strain evidence="2 3">VK64</strain>
    </source>
</reference>
<evidence type="ECO:0000313" key="3">
    <source>
        <dbReference type="Proteomes" id="UP000004473"/>
    </source>
</evidence>
<accession>I2NSX1</accession>
<organism evidence="2 3">
    <name type="scientific">Neisseria sicca VK64</name>
    <dbReference type="NCBI Taxonomy" id="1095748"/>
    <lineage>
        <taxon>Bacteria</taxon>
        <taxon>Pseudomonadati</taxon>
        <taxon>Pseudomonadota</taxon>
        <taxon>Betaproteobacteria</taxon>
        <taxon>Neisseriales</taxon>
        <taxon>Neisseriaceae</taxon>
        <taxon>Neisseria</taxon>
    </lineage>
</organism>
<feature type="transmembrane region" description="Helical" evidence="1">
    <location>
        <begin position="16"/>
        <end position="35"/>
    </location>
</feature>
<gene>
    <name evidence="2" type="ORF">HMPREF1051_1643</name>
</gene>
<evidence type="ECO:0000313" key="2">
    <source>
        <dbReference type="EMBL" id="EIG28932.1"/>
    </source>
</evidence>
<protein>
    <submittedName>
        <fullName evidence="2">Uncharacterized protein</fullName>
    </submittedName>
</protein>